<keyword evidence="6" id="KW-1185">Reference proteome</keyword>
<dbReference type="PANTHER" id="PTHR47926">
    <property type="entry name" value="PENTATRICOPEPTIDE REPEAT-CONTAINING PROTEIN"/>
    <property type="match status" value="1"/>
</dbReference>
<comment type="similarity">
    <text evidence="1">Belongs to the PPR family. PCMP-H subfamily.</text>
</comment>
<dbReference type="FunFam" id="1.25.40.10:FF:000471">
    <property type="entry name" value="Putative pentatricopeptide repeat-containing protein, mitochondrial"/>
    <property type="match status" value="1"/>
</dbReference>
<dbReference type="PROSITE" id="PS51375">
    <property type="entry name" value="PPR"/>
    <property type="match status" value="5"/>
</dbReference>
<feature type="repeat" description="PPR" evidence="3">
    <location>
        <begin position="78"/>
        <end position="108"/>
    </location>
</feature>
<dbReference type="GO" id="GO:0009451">
    <property type="term" value="P:RNA modification"/>
    <property type="evidence" value="ECO:0007669"/>
    <property type="project" value="InterPro"/>
</dbReference>
<dbReference type="GO" id="GO:0008270">
    <property type="term" value="F:zinc ion binding"/>
    <property type="evidence" value="ECO:0007669"/>
    <property type="project" value="InterPro"/>
</dbReference>
<dbReference type="InterPro" id="IPR046960">
    <property type="entry name" value="PPR_At4g14850-like_plant"/>
</dbReference>
<proteinExistence type="inferred from homology"/>
<dbReference type="Pfam" id="PF20431">
    <property type="entry name" value="E_motif"/>
    <property type="match status" value="1"/>
</dbReference>
<feature type="repeat" description="PPR" evidence="3">
    <location>
        <begin position="109"/>
        <end position="143"/>
    </location>
</feature>
<feature type="repeat" description="PPR" evidence="3">
    <location>
        <begin position="311"/>
        <end position="345"/>
    </location>
</feature>
<name>A0AAV0L145_9ROSI</name>
<dbReference type="GO" id="GO:0004672">
    <property type="term" value="F:protein kinase activity"/>
    <property type="evidence" value="ECO:0007669"/>
    <property type="project" value="InterPro"/>
</dbReference>
<feature type="domain" description="Protein kinase" evidence="4">
    <location>
        <begin position="658"/>
        <end position="975"/>
    </location>
</feature>
<organism evidence="5 6">
    <name type="scientific">Linum tenue</name>
    <dbReference type="NCBI Taxonomy" id="586396"/>
    <lineage>
        <taxon>Eukaryota</taxon>
        <taxon>Viridiplantae</taxon>
        <taxon>Streptophyta</taxon>
        <taxon>Embryophyta</taxon>
        <taxon>Tracheophyta</taxon>
        <taxon>Spermatophyta</taxon>
        <taxon>Magnoliopsida</taxon>
        <taxon>eudicotyledons</taxon>
        <taxon>Gunneridae</taxon>
        <taxon>Pentapetalae</taxon>
        <taxon>rosids</taxon>
        <taxon>fabids</taxon>
        <taxon>Malpighiales</taxon>
        <taxon>Linaceae</taxon>
        <taxon>Linum</taxon>
    </lineage>
</organism>
<dbReference type="Pfam" id="PF01535">
    <property type="entry name" value="PPR"/>
    <property type="match status" value="4"/>
</dbReference>
<evidence type="ECO:0000259" key="4">
    <source>
        <dbReference type="PROSITE" id="PS50011"/>
    </source>
</evidence>
<dbReference type="PANTHER" id="PTHR47926:SF520">
    <property type="entry name" value="DYW DOMAIN-CONTAINING PROTEIN"/>
    <property type="match status" value="1"/>
</dbReference>
<evidence type="ECO:0000256" key="2">
    <source>
        <dbReference type="ARBA" id="ARBA00022737"/>
    </source>
</evidence>
<dbReference type="InterPro" id="IPR032867">
    <property type="entry name" value="DYW_dom"/>
</dbReference>
<dbReference type="Proteomes" id="UP001154282">
    <property type="component" value="Unassembled WGS sequence"/>
</dbReference>
<dbReference type="GO" id="GO:0003723">
    <property type="term" value="F:RNA binding"/>
    <property type="evidence" value="ECO:0007669"/>
    <property type="project" value="InterPro"/>
</dbReference>
<protein>
    <recommendedName>
        <fullName evidence="4">Protein kinase domain-containing protein</fullName>
    </recommendedName>
</protein>
<sequence>MIRLLPVSTFSKLLNHRDPIFLHLKWFPSRGLSQFSLQPSPPQSHAYAAMLQRCIQNGDHLTGRAHHCAILKTGNCLDLFAHNVLLNLYVNGKSLTDARKVFDEMPERNTISFVTLIQGYAQSSDFVQALDLFSRLHREGQELNPFVFTSACKLLVAMEWAELTPSIHSSICKLGHESNAFVGTALVDSYSVSGLVDCARRAFDGILCKDMVSWTGMVACYAENSCFLESFQVFSDMRRIGFRPNHFTLAAVLKACVGLEAFDLAKGLHGCALKTGYEPNLFVGMGLLEFYVKSGDSGDASRIFQEMPKDDVVPWSFMIARHAQSNMGKEAVELFVQMRQGMVTPNQYTFASVLQACASIEAVDLGTQVHCHVLKLGFLEDIFITNALMDVYAKCSLIENSLTLFLGSSITNDVSWNTMIVGFVHAGDFDSALRFFKDTLECHNVQPTEVTYSSALCACASLAALDPGTQIHCLTMKTTYDKNTVVGNALIDMVLYAWSRGEALKVFDIMQETDVRPNQMTFVGVLSACSNGGLLSKGEAYFKSMIHDHGIEPCVEHYSCMVWLLGRLGHLDRALKLIKEMPFEPSLMAWRALLGACVIHNDVEIGKLCAKHILEIDPQDESTHVLLSNMYARTRRWANVATVRRSMKTKGLNKEPGLSWIENQGTVHYFTVDDASHPDKKMIYGMLEWLNMKTRQESYSPDRNAVLRDIEDDQKERHLWVHSERLALAFGLIKTPSGSSPIRIIKNLRICADCHAVMKLISKIVKRDIIVRDMNRFHHFENGICSCGDYCEVTGEQDYGLIEFIPYEKIGLIEADRLGERNTSNGAADEQHDDDEDELRTFNFEIIAAAATNYFATANKIGEGGFAPVYKASNVLPDDDMNPKISDFGMATILGLRIRSKHRVGYMSPEYALHGVVSTKTNVFSFGILLLEIVSGKKNNGFYDPDEKLSTLAGYAWQLWNEGQGGRDYNCWTGQ</sequence>
<dbReference type="Pfam" id="PF07714">
    <property type="entry name" value="PK_Tyr_Ser-Thr"/>
    <property type="match status" value="1"/>
</dbReference>
<dbReference type="NCBIfam" id="TIGR00756">
    <property type="entry name" value="PPR"/>
    <property type="match status" value="4"/>
</dbReference>
<keyword evidence="2" id="KW-0677">Repeat</keyword>
<dbReference type="InterPro" id="IPR001245">
    <property type="entry name" value="Ser-Thr/Tyr_kinase_cat_dom"/>
</dbReference>
<accession>A0AAV0L145</accession>
<feature type="repeat" description="PPR" evidence="3">
    <location>
        <begin position="210"/>
        <end position="244"/>
    </location>
</feature>
<dbReference type="InterPro" id="IPR002885">
    <property type="entry name" value="PPR_rpt"/>
</dbReference>
<dbReference type="InterPro" id="IPR046848">
    <property type="entry name" value="E_motif"/>
</dbReference>
<dbReference type="Gene3D" id="1.10.510.10">
    <property type="entry name" value="Transferase(Phosphotransferase) domain 1"/>
    <property type="match status" value="1"/>
</dbReference>
<dbReference type="FunFam" id="1.25.40.10:FF:000344">
    <property type="entry name" value="Pentatricopeptide repeat-containing protein"/>
    <property type="match status" value="1"/>
</dbReference>
<evidence type="ECO:0000313" key="5">
    <source>
        <dbReference type="EMBL" id="CAI0427350.1"/>
    </source>
</evidence>
<dbReference type="AlphaFoldDB" id="A0AAV0L145"/>
<evidence type="ECO:0000256" key="3">
    <source>
        <dbReference type="PROSITE-ProRule" id="PRU00708"/>
    </source>
</evidence>
<dbReference type="FunFam" id="1.25.40.10:FF:000288">
    <property type="entry name" value="Pentatricopeptide repeat-containing protein At4g02750"/>
    <property type="match status" value="1"/>
</dbReference>
<dbReference type="Pfam" id="PF13812">
    <property type="entry name" value="PPR_3"/>
    <property type="match status" value="1"/>
</dbReference>
<gene>
    <name evidence="5" type="ORF">LITE_LOCUS21164</name>
</gene>
<dbReference type="EMBL" id="CAMGYJ010000005">
    <property type="protein sequence ID" value="CAI0427350.1"/>
    <property type="molecule type" value="Genomic_DNA"/>
</dbReference>
<dbReference type="Gene3D" id="1.25.40.10">
    <property type="entry name" value="Tetratricopeptide repeat domain"/>
    <property type="match status" value="5"/>
</dbReference>
<dbReference type="PROSITE" id="PS50011">
    <property type="entry name" value="PROTEIN_KINASE_DOM"/>
    <property type="match status" value="1"/>
</dbReference>
<dbReference type="Pfam" id="PF14432">
    <property type="entry name" value="DYW_deaminase"/>
    <property type="match status" value="1"/>
</dbReference>
<dbReference type="GO" id="GO:0005524">
    <property type="term" value="F:ATP binding"/>
    <property type="evidence" value="ECO:0007669"/>
    <property type="project" value="InterPro"/>
</dbReference>
<dbReference type="InterPro" id="IPR000719">
    <property type="entry name" value="Prot_kinase_dom"/>
</dbReference>
<evidence type="ECO:0000256" key="1">
    <source>
        <dbReference type="ARBA" id="ARBA00006643"/>
    </source>
</evidence>
<dbReference type="InterPro" id="IPR011009">
    <property type="entry name" value="Kinase-like_dom_sf"/>
</dbReference>
<reference evidence="5" key="1">
    <citation type="submission" date="2022-08" db="EMBL/GenBank/DDBJ databases">
        <authorList>
            <person name="Gutierrez-Valencia J."/>
        </authorList>
    </citation>
    <scope>NUCLEOTIDE SEQUENCE</scope>
</reference>
<dbReference type="Pfam" id="PF13041">
    <property type="entry name" value="PPR_2"/>
    <property type="match status" value="2"/>
</dbReference>
<comment type="caution">
    <text evidence="5">The sequence shown here is derived from an EMBL/GenBank/DDBJ whole genome shotgun (WGS) entry which is preliminary data.</text>
</comment>
<evidence type="ECO:0000313" key="6">
    <source>
        <dbReference type="Proteomes" id="UP001154282"/>
    </source>
</evidence>
<feature type="repeat" description="PPR" evidence="3">
    <location>
        <begin position="412"/>
        <end position="447"/>
    </location>
</feature>
<dbReference type="SUPFAM" id="SSF56112">
    <property type="entry name" value="Protein kinase-like (PK-like)"/>
    <property type="match status" value="1"/>
</dbReference>
<dbReference type="FunFam" id="1.25.40.10:FF:000397">
    <property type="entry name" value="Pentatricopeptide repeat-containing protein At2g40720"/>
    <property type="match status" value="1"/>
</dbReference>
<dbReference type="InterPro" id="IPR011990">
    <property type="entry name" value="TPR-like_helical_dom_sf"/>
</dbReference>